<organism evidence="6 7">
    <name type="scientific">Deinococcus seoulensis</name>
    <dbReference type="NCBI Taxonomy" id="1837379"/>
    <lineage>
        <taxon>Bacteria</taxon>
        <taxon>Thermotogati</taxon>
        <taxon>Deinococcota</taxon>
        <taxon>Deinococci</taxon>
        <taxon>Deinococcales</taxon>
        <taxon>Deinococcaceae</taxon>
        <taxon>Deinococcus</taxon>
    </lineage>
</organism>
<dbReference type="CDD" id="cd03235">
    <property type="entry name" value="ABC_Metallic_Cations"/>
    <property type="match status" value="1"/>
</dbReference>
<keyword evidence="4 6" id="KW-0067">ATP-binding</keyword>
<accession>A0ABQ2RMZ1</accession>
<dbReference type="GO" id="GO:0005524">
    <property type="term" value="F:ATP binding"/>
    <property type="evidence" value="ECO:0007669"/>
    <property type="project" value="UniProtKB-KW"/>
</dbReference>
<evidence type="ECO:0000313" key="6">
    <source>
        <dbReference type="EMBL" id="GGR48642.1"/>
    </source>
</evidence>
<name>A0ABQ2RMZ1_9DEIO</name>
<comment type="caution">
    <text evidence="6">The sequence shown here is derived from an EMBL/GenBank/DDBJ whole genome shotgun (WGS) entry which is preliminary data.</text>
</comment>
<dbReference type="PROSITE" id="PS00211">
    <property type="entry name" value="ABC_TRANSPORTER_1"/>
    <property type="match status" value="1"/>
</dbReference>
<dbReference type="InterPro" id="IPR017871">
    <property type="entry name" value="ABC_transporter-like_CS"/>
</dbReference>
<reference evidence="7" key="1">
    <citation type="journal article" date="2019" name="Int. J. Syst. Evol. Microbiol.">
        <title>The Global Catalogue of Microorganisms (GCM) 10K type strain sequencing project: providing services to taxonomists for standard genome sequencing and annotation.</title>
        <authorList>
            <consortium name="The Broad Institute Genomics Platform"/>
            <consortium name="The Broad Institute Genome Sequencing Center for Infectious Disease"/>
            <person name="Wu L."/>
            <person name="Ma J."/>
        </authorList>
    </citation>
    <scope>NUCLEOTIDE SEQUENCE [LARGE SCALE GENOMIC DNA]</scope>
    <source>
        <strain evidence="7">JCM 31404</strain>
    </source>
</reference>
<dbReference type="InterPro" id="IPR027417">
    <property type="entry name" value="P-loop_NTPase"/>
</dbReference>
<protein>
    <submittedName>
        <fullName evidence="6">Manganese ABC transporter ATP-binding protein</fullName>
    </submittedName>
</protein>
<sequence length="272" mass="30123">MPPPSHYPLPTPHFPFLILRSQHHRVGRYAGLMLGVENLTVKYGPQTALENASVRFEAGTFSAIIGPNGAGKSTLLKTLVGLLPDHADAVRFDEGHSARSCISYVPQQQTLDWAFPVTVWDVAMMGRTGRLGWLRWPGKQDRQIVEDALKETGVYDLRGRHIGALSGGQRQRVLLARMLARQGHLLLLDEPLTGVDAATQETLMGLLRAQADRGRAVVMVTHDLEQARRWCDHLVLVNRRVIADGTPEQVYTTQNIEATFSTSFLGHTHAEA</sequence>
<feature type="domain" description="ABC transporter" evidence="5">
    <location>
        <begin position="34"/>
        <end position="263"/>
    </location>
</feature>
<dbReference type="Proteomes" id="UP000634308">
    <property type="component" value="Unassembled WGS sequence"/>
</dbReference>
<keyword evidence="3" id="KW-0547">Nucleotide-binding</keyword>
<dbReference type="SMART" id="SM00382">
    <property type="entry name" value="AAA"/>
    <property type="match status" value="1"/>
</dbReference>
<dbReference type="Pfam" id="PF00005">
    <property type="entry name" value="ABC_tran"/>
    <property type="match status" value="1"/>
</dbReference>
<dbReference type="InterPro" id="IPR003439">
    <property type="entry name" value="ABC_transporter-like_ATP-bd"/>
</dbReference>
<evidence type="ECO:0000313" key="7">
    <source>
        <dbReference type="Proteomes" id="UP000634308"/>
    </source>
</evidence>
<evidence type="ECO:0000256" key="1">
    <source>
        <dbReference type="ARBA" id="ARBA00005417"/>
    </source>
</evidence>
<dbReference type="InterPro" id="IPR050153">
    <property type="entry name" value="Metal_Ion_Import_ABC"/>
</dbReference>
<proteinExistence type="inferred from homology"/>
<evidence type="ECO:0000256" key="2">
    <source>
        <dbReference type="ARBA" id="ARBA00022448"/>
    </source>
</evidence>
<dbReference type="EMBL" id="BMQM01000003">
    <property type="protein sequence ID" value="GGR48642.1"/>
    <property type="molecule type" value="Genomic_DNA"/>
</dbReference>
<dbReference type="PROSITE" id="PS50893">
    <property type="entry name" value="ABC_TRANSPORTER_2"/>
    <property type="match status" value="1"/>
</dbReference>
<evidence type="ECO:0000259" key="5">
    <source>
        <dbReference type="PROSITE" id="PS50893"/>
    </source>
</evidence>
<dbReference type="PANTHER" id="PTHR42734:SF5">
    <property type="entry name" value="IRON TRANSPORT SYSTEM ATP-BINDING PROTEIN HI_0361-RELATED"/>
    <property type="match status" value="1"/>
</dbReference>
<dbReference type="PANTHER" id="PTHR42734">
    <property type="entry name" value="METAL TRANSPORT SYSTEM ATP-BINDING PROTEIN TM_0124-RELATED"/>
    <property type="match status" value="1"/>
</dbReference>
<dbReference type="InterPro" id="IPR003593">
    <property type="entry name" value="AAA+_ATPase"/>
</dbReference>
<evidence type="ECO:0000256" key="4">
    <source>
        <dbReference type="ARBA" id="ARBA00022840"/>
    </source>
</evidence>
<dbReference type="SUPFAM" id="SSF52540">
    <property type="entry name" value="P-loop containing nucleoside triphosphate hydrolases"/>
    <property type="match status" value="1"/>
</dbReference>
<gene>
    <name evidence="6" type="ORF">GCM10008959_07210</name>
</gene>
<keyword evidence="2" id="KW-0813">Transport</keyword>
<evidence type="ECO:0000256" key="3">
    <source>
        <dbReference type="ARBA" id="ARBA00022741"/>
    </source>
</evidence>
<keyword evidence="7" id="KW-1185">Reference proteome</keyword>
<comment type="similarity">
    <text evidence="1">Belongs to the ABC transporter superfamily.</text>
</comment>
<dbReference type="Gene3D" id="3.40.50.300">
    <property type="entry name" value="P-loop containing nucleotide triphosphate hydrolases"/>
    <property type="match status" value="1"/>
</dbReference>